<evidence type="ECO:0000313" key="3">
    <source>
        <dbReference type="EMBL" id="OCC14858.1"/>
    </source>
</evidence>
<dbReference type="Pfam" id="PF00117">
    <property type="entry name" value="GATase"/>
    <property type="match status" value="1"/>
</dbReference>
<proteinExistence type="predicted"/>
<feature type="domain" description="Glutamine amidotransferase" evidence="2">
    <location>
        <begin position="12"/>
        <end position="127"/>
    </location>
</feature>
<evidence type="ECO:0000256" key="1">
    <source>
        <dbReference type="SAM" id="Coils"/>
    </source>
</evidence>
<evidence type="ECO:0000259" key="2">
    <source>
        <dbReference type="Pfam" id="PF00117"/>
    </source>
</evidence>
<dbReference type="STRING" id="1156395.DBT_1653"/>
<dbReference type="PANTHER" id="PTHR42695">
    <property type="entry name" value="GLUTAMINE AMIDOTRANSFERASE YLR126C-RELATED"/>
    <property type="match status" value="1"/>
</dbReference>
<dbReference type="GO" id="GO:0016740">
    <property type="term" value="F:transferase activity"/>
    <property type="evidence" value="ECO:0007669"/>
    <property type="project" value="UniProtKB-KW"/>
</dbReference>
<dbReference type="Proteomes" id="UP000093080">
    <property type="component" value="Unassembled WGS sequence"/>
</dbReference>
<evidence type="ECO:0000313" key="4">
    <source>
        <dbReference type="Proteomes" id="UP000093080"/>
    </source>
</evidence>
<keyword evidence="1" id="KW-0175">Coiled coil</keyword>
<feature type="coiled-coil region" evidence="1">
    <location>
        <begin position="147"/>
        <end position="174"/>
    </location>
</feature>
<dbReference type="PROSITE" id="PS51273">
    <property type="entry name" value="GATASE_TYPE_1"/>
    <property type="match status" value="1"/>
</dbReference>
<accession>A0A1B9F4J6</accession>
<sequence length="180" mass="20418">MGVCDIDDYPWLNEEKQFLKDVMAKDKCVLGICLGAQLMSEALGGVVRKNKYKEVGWFPVSLTPLAWDHPIFKGIDATFEALHWHGDTFSIPEGAIHIASSEGCANQAFLYGEKVLGLQFHLETTEDSLKQIMEGSPEDMEDEGPFVQKKEVILEKAKQRLEGLRHNLYKLMDRLKEMCK</sequence>
<dbReference type="SUPFAM" id="SSF52317">
    <property type="entry name" value="Class I glutamine amidotransferase-like"/>
    <property type="match status" value="1"/>
</dbReference>
<name>A0A1B9F4J6_9BACT</name>
<comment type="caution">
    <text evidence="3">The sequence shown here is derived from an EMBL/GenBank/DDBJ whole genome shotgun (WGS) entry which is preliminary data.</text>
</comment>
<dbReference type="InterPro" id="IPR017926">
    <property type="entry name" value="GATASE"/>
</dbReference>
<dbReference type="CDD" id="cd01741">
    <property type="entry name" value="GATase1_1"/>
    <property type="match status" value="1"/>
</dbReference>
<dbReference type="PATRIC" id="fig|1156395.6.peg.1670"/>
<dbReference type="AlphaFoldDB" id="A0A1B9F4J6"/>
<keyword evidence="3" id="KW-0808">Transferase</keyword>
<gene>
    <name evidence="3" type="ORF">DBT_1653</name>
</gene>
<reference evidence="3 4" key="1">
    <citation type="submission" date="2016-06" db="EMBL/GenBank/DDBJ databases">
        <title>Respiratory ammonification of nitrate coupled to the oxidation of elemental sulfur in deep-sea autotrophic thermophilic bacteria.</title>
        <authorList>
            <person name="Slobodkina G.B."/>
            <person name="Mardanov A.V."/>
            <person name="Ravin N.V."/>
            <person name="Frolova A.A."/>
            <person name="Viryasiv M.B."/>
            <person name="Chernyh N.A."/>
            <person name="Bonch-Osmolovskaya E.A."/>
            <person name="Slobodkin A.I."/>
        </authorList>
    </citation>
    <scope>NUCLEOTIDE SEQUENCE [LARGE SCALE GENOMIC DNA]</scope>
    <source>
        <strain evidence="3 4">S69</strain>
    </source>
</reference>
<dbReference type="InterPro" id="IPR044992">
    <property type="entry name" value="ChyE-like"/>
</dbReference>
<dbReference type="Gene3D" id="3.40.50.880">
    <property type="match status" value="1"/>
</dbReference>
<dbReference type="GO" id="GO:0005829">
    <property type="term" value="C:cytosol"/>
    <property type="evidence" value="ECO:0007669"/>
    <property type="project" value="TreeGrafter"/>
</dbReference>
<protein>
    <submittedName>
        <fullName evidence="3">Glutamine amidotransferase class-I</fullName>
    </submittedName>
</protein>
<dbReference type="InterPro" id="IPR029062">
    <property type="entry name" value="Class_I_gatase-like"/>
</dbReference>
<organism evidence="3 4">
    <name type="scientific">Dissulfuribacter thermophilus</name>
    <dbReference type="NCBI Taxonomy" id="1156395"/>
    <lineage>
        <taxon>Bacteria</taxon>
        <taxon>Pseudomonadati</taxon>
        <taxon>Thermodesulfobacteriota</taxon>
        <taxon>Dissulfuribacteria</taxon>
        <taxon>Dissulfuribacterales</taxon>
        <taxon>Dissulfuribacteraceae</taxon>
        <taxon>Dissulfuribacter</taxon>
    </lineage>
</organism>
<dbReference type="PANTHER" id="PTHR42695:SF5">
    <property type="entry name" value="GLUTAMINE AMIDOTRANSFERASE YLR126C-RELATED"/>
    <property type="match status" value="1"/>
</dbReference>
<dbReference type="EMBL" id="MAGO01000008">
    <property type="protein sequence ID" value="OCC14858.1"/>
    <property type="molecule type" value="Genomic_DNA"/>
</dbReference>
<keyword evidence="3" id="KW-0315">Glutamine amidotransferase</keyword>
<keyword evidence="4" id="KW-1185">Reference proteome</keyword>